<feature type="domain" description="DinB-like" evidence="6">
    <location>
        <begin position="41"/>
        <end position="208"/>
    </location>
</feature>
<dbReference type="InterPro" id="IPR005532">
    <property type="entry name" value="SUMF_dom"/>
</dbReference>
<dbReference type="Proteomes" id="UP001301350">
    <property type="component" value="Unassembled WGS sequence"/>
</dbReference>
<comment type="pathway">
    <text evidence="3">Amino-acid biosynthesis; ergothioneine biosynthesis.</text>
</comment>
<evidence type="ECO:0008006" key="9">
    <source>
        <dbReference type="Google" id="ProtNLM"/>
    </source>
</evidence>
<evidence type="ECO:0000256" key="1">
    <source>
        <dbReference type="ARBA" id="ARBA00023002"/>
    </source>
</evidence>
<dbReference type="InterPro" id="IPR042095">
    <property type="entry name" value="SUMF_sf"/>
</dbReference>
<dbReference type="SUPFAM" id="SSF56436">
    <property type="entry name" value="C-type lectin-like"/>
    <property type="match status" value="1"/>
</dbReference>
<dbReference type="InterPro" id="IPR024775">
    <property type="entry name" value="DinB-like"/>
</dbReference>
<dbReference type="InterPro" id="IPR051128">
    <property type="entry name" value="EgtD_Methyltrsf_superfamily"/>
</dbReference>
<reference evidence="7 8" key="1">
    <citation type="submission" date="2022-07" db="EMBL/GenBank/DDBJ databases">
        <title>Genome-wide signatures of adaptation to extreme environments.</title>
        <authorList>
            <person name="Cho C.H."/>
            <person name="Yoon H.S."/>
        </authorList>
    </citation>
    <scope>NUCLEOTIDE SEQUENCE [LARGE SCALE GENOMIC DNA]</scope>
    <source>
        <strain evidence="7 8">DBV 063 E5</strain>
    </source>
</reference>
<evidence type="ECO:0000259" key="5">
    <source>
        <dbReference type="Pfam" id="PF03781"/>
    </source>
</evidence>
<evidence type="ECO:0000256" key="3">
    <source>
        <dbReference type="ARBA" id="ARBA00037882"/>
    </source>
</evidence>
<name>A0AAV9IWI9_CYACA</name>
<proteinExistence type="predicted"/>
<feature type="region of interest" description="Disordered" evidence="4">
    <location>
        <begin position="1"/>
        <end position="28"/>
    </location>
</feature>
<gene>
    <name evidence="7" type="ORF">CDCA_CDCA09G2657</name>
</gene>
<feature type="domain" description="Sulfatase-modifying factor enzyme-like" evidence="5">
    <location>
        <begin position="285"/>
        <end position="557"/>
    </location>
</feature>
<dbReference type="PANTHER" id="PTHR43397:SF1">
    <property type="entry name" value="ERGOTHIONEINE BIOSYNTHESIS PROTEIN 1"/>
    <property type="match status" value="1"/>
</dbReference>
<dbReference type="Gene3D" id="3.90.1580.10">
    <property type="entry name" value="paralog of FGE (formylglycine-generating enzyme)"/>
    <property type="match status" value="1"/>
</dbReference>
<evidence type="ECO:0000259" key="6">
    <source>
        <dbReference type="Pfam" id="PF12867"/>
    </source>
</evidence>
<keyword evidence="2" id="KW-0408">Iron</keyword>
<evidence type="ECO:0000313" key="8">
    <source>
        <dbReference type="Proteomes" id="UP001301350"/>
    </source>
</evidence>
<sequence>MGALEEPPLEWSRGWLPPDLSRTDDDTAPVSGPLARACAALRRSWRRSDWLFQTFFADGEPAARPLLVKPIRLRHPFLFYLGHLPAFAHNRLQVVCGKEYRVAPLPRTLTTAQLQELDVLFERGMDPDVDDPTRCHRHSEVPDAAEDWPSVTMVAAYRDYVRQQMVQQLERVAAAGDITTPTPTTASKEPWLRLAWMVVEHELMHIETLCYMLQQTDARWKKQLEWKAEERDGIGHGAETTPQQRHSFVPIGACATGPSRTAVTLGCNPPTHAPTRPDPISPPFLWDNEMPQVVRSVRVPYLMAVYPVTNGEYLRFVQAGGYRQVDAFWDAPSDAPWLARERLLWPRCWRAHPHAGQRNGAGSMDAVPALYALRIDGTLVPYPLGDARCVANDWPVYVSLAEARAYVRWHTRECARRGRCRHRFRLPTEDEWQLAADGIRYPDADAEGNGAEPSEGNYHWGRLSPVSVRASDNPSRYGVHDLLGNGWEWTDTVFAPLDARRFTPTDMYPEYSQDFFDGKHYVMRGASWATDRQLVRPSFRNWYHARYPYAFAKFRLVCDTACEGGDACGQVVAHAPNAKGRVY</sequence>
<organism evidence="7 8">
    <name type="scientific">Cyanidium caldarium</name>
    <name type="common">Red alga</name>
    <dbReference type="NCBI Taxonomy" id="2771"/>
    <lineage>
        <taxon>Eukaryota</taxon>
        <taxon>Rhodophyta</taxon>
        <taxon>Bangiophyceae</taxon>
        <taxon>Cyanidiales</taxon>
        <taxon>Cyanidiaceae</taxon>
        <taxon>Cyanidium</taxon>
    </lineage>
</organism>
<dbReference type="EMBL" id="JANCYW010000009">
    <property type="protein sequence ID" value="KAK4536632.1"/>
    <property type="molecule type" value="Genomic_DNA"/>
</dbReference>
<protein>
    <recommendedName>
        <fullName evidence="9">Sulfatase-modifying factor enzyme domain-containing protein</fullName>
    </recommendedName>
</protein>
<keyword evidence="8" id="KW-1185">Reference proteome</keyword>
<evidence type="ECO:0000313" key="7">
    <source>
        <dbReference type="EMBL" id="KAK4536632.1"/>
    </source>
</evidence>
<dbReference type="Pfam" id="PF12867">
    <property type="entry name" value="DinB_2"/>
    <property type="match status" value="1"/>
</dbReference>
<accession>A0AAV9IWI9</accession>
<dbReference type="Pfam" id="PF03781">
    <property type="entry name" value="FGE-sulfatase"/>
    <property type="match status" value="1"/>
</dbReference>
<comment type="caution">
    <text evidence="7">The sequence shown here is derived from an EMBL/GenBank/DDBJ whole genome shotgun (WGS) entry which is preliminary data.</text>
</comment>
<dbReference type="InterPro" id="IPR016187">
    <property type="entry name" value="CTDL_fold"/>
</dbReference>
<dbReference type="PANTHER" id="PTHR43397">
    <property type="entry name" value="ERGOTHIONEINE BIOSYNTHESIS PROTEIN 1"/>
    <property type="match status" value="1"/>
</dbReference>
<evidence type="ECO:0000256" key="4">
    <source>
        <dbReference type="SAM" id="MobiDB-lite"/>
    </source>
</evidence>
<dbReference type="AlphaFoldDB" id="A0AAV9IWI9"/>
<evidence type="ECO:0000256" key="2">
    <source>
        <dbReference type="ARBA" id="ARBA00023004"/>
    </source>
</evidence>
<keyword evidence="1" id="KW-0560">Oxidoreductase</keyword>